<dbReference type="Proteomes" id="UP000315167">
    <property type="component" value="Unassembled WGS sequence"/>
</dbReference>
<evidence type="ECO:0000256" key="2">
    <source>
        <dbReference type="ARBA" id="ARBA00022692"/>
    </source>
</evidence>
<dbReference type="AlphaFoldDB" id="A0A562LB67"/>
<comment type="caution">
    <text evidence="6">The sequence shown here is derived from an EMBL/GenBank/DDBJ whole genome shotgun (WGS) entry which is preliminary data.</text>
</comment>
<protein>
    <submittedName>
        <fullName evidence="6">Uncharacterized protein DUF1232</fullName>
    </submittedName>
</protein>
<gene>
    <name evidence="6" type="ORF">IP90_01071</name>
</gene>
<organism evidence="6 7">
    <name type="scientific">Luteimonas cucumeris</name>
    <dbReference type="NCBI Taxonomy" id="985012"/>
    <lineage>
        <taxon>Bacteria</taxon>
        <taxon>Pseudomonadati</taxon>
        <taxon>Pseudomonadota</taxon>
        <taxon>Gammaproteobacteria</taxon>
        <taxon>Lysobacterales</taxon>
        <taxon>Lysobacteraceae</taxon>
        <taxon>Luteimonas</taxon>
    </lineage>
</organism>
<feature type="domain" description="DUF1232" evidence="5">
    <location>
        <begin position="110"/>
        <end position="136"/>
    </location>
</feature>
<reference evidence="6 7" key="1">
    <citation type="journal article" date="2015" name="Stand. Genomic Sci.">
        <title>Genomic Encyclopedia of Bacterial and Archaeal Type Strains, Phase III: the genomes of soil and plant-associated and newly described type strains.</title>
        <authorList>
            <person name="Whitman W.B."/>
            <person name="Woyke T."/>
            <person name="Klenk H.P."/>
            <person name="Zhou Y."/>
            <person name="Lilburn T.G."/>
            <person name="Beck B.J."/>
            <person name="De Vos P."/>
            <person name="Vandamme P."/>
            <person name="Eisen J.A."/>
            <person name="Garrity G."/>
            <person name="Hugenholtz P."/>
            <person name="Kyrpides N.C."/>
        </authorList>
    </citation>
    <scope>NUCLEOTIDE SEQUENCE [LARGE SCALE GENOMIC DNA]</scope>
    <source>
        <strain evidence="6 7">CGMCC 1.10821</strain>
    </source>
</reference>
<evidence type="ECO:0000259" key="5">
    <source>
        <dbReference type="Pfam" id="PF06803"/>
    </source>
</evidence>
<sequence length="208" mass="23947">MRSQHTYPTDHPLPAPQSIDPRSHALGCLSIDADQVATFDALLHDINPDAERVDAARLSQLAGWLLSLPQDEARDVLDERLLRIEELRMMIDDPDWDCADSDCRRVRQLLAYLDQPQDLIPDAIPLLGRLDDVLLLELAWPAVADEAEEYRDFMLYRRAWHPDGDGAQQRAYWIRDRLAAIAMLHQQMRANDGLHMHDRPQTLRFRVG</sequence>
<evidence type="ECO:0000256" key="4">
    <source>
        <dbReference type="ARBA" id="ARBA00023136"/>
    </source>
</evidence>
<dbReference type="Pfam" id="PF06803">
    <property type="entry name" value="DUF1232"/>
    <property type="match status" value="1"/>
</dbReference>
<dbReference type="EMBL" id="VLKN01000002">
    <property type="protein sequence ID" value="TWI04929.1"/>
    <property type="molecule type" value="Genomic_DNA"/>
</dbReference>
<evidence type="ECO:0000256" key="1">
    <source>
        <dbReference type="ARBA" id="ARBA00004127"/>
    </source>
</evidence>
<name>A0A562LB67_9GAMM</name>
<accession>A0A562LB67</accession>
<proteinExistence type="predicted"/>
<dbReference type="GO" id="GO:0012505">
    <property type="term" value="C:endomembrane system"/>
    <property type="evidence" value="ECO:0007669"/>
    <property type="project" value="UniProtKB-SubCell"/>
</dbReference>
<keyword evidence="2" id="KW-0812">Transmembrane</keyword>
<dbReference type="RefSeq" id="WP_158635281.1">
    <property type="nucleotide sequence ID" value="NZ_VLKN01000002.1"/>
</dbReference>
<dbReference type="OrthoDB" id="6023226at2"/>
<keyword evidence="7" id="KW-1185">Reference proteome</keyword>
<keyword evidence="4" id="KW-0472">Membrane</keyword>
<evidence type="ECO:0000256" key="3">
    <source>
        <dbReference type="ARBA" id="ARBA00022989"/>
    </source>
</evidence>
<dbReference type="InterPro" id="IPR010652">
    <property type="entry name" value="DUF1232"/>
</dbReference>
<evidence type="ECO:0000313" key="6">
    <source>
        <dbReference type="EMBL" id="TWI04929.1"/>
    </source>
</evidence>
<keyword evidence="3" id="KW-1133">Transmembrane helix</keyword>
<comment type="subcellular location">
    <subcellularLocation>
        <location evidence="1">Endomembrane system</location>
        <topology evidence="1">Multi-pass membrane protein</topology>
    </subcellularLocation>
</comment>
<evidence type="ECO:0000313" key="7">
    <source>
        <dbReference type="Proteomes" id="UP000315167"/>
    </source>
</evidence>